<name>A0A7S0HYZ5_9CRYP</name>
<accession>A0A7S0HYZ5</accession>
<sequence length="155" mass="17504">MSDEKSEVKREEKSVDVSLVHGPVIYEDPPFYRHGGGENAFLGRTRHEESATNGCLKLLNYEAKESMAIKMLQQIAQDAMDQHQLLFVRIRHSVGEVPVGDASVLVQVIGVHRRETFEATAEIMDRLKKKVPIWKQEVWESGTTWKDGTTVDPSA</sequence>
<organism evidence="1">
    <name type="scientific">Hanusia phi</name>
    <dbReference type="NCBI Taxonomy" id="3032"/>
    <lineage>
        <taxon>Eukaryota</taxon>
        <taxon>Cryptophyceae</taxon>
        <taxon>Pyrenomonadales</taxon>
        <taxon>Geminigeraceae</taxon>
        <taxon>Hanusia</taxon>
    </lineage>
</organism>
<dbReference type="CDD" id="cd00756">
    <property type="entry name" value="MoaE"/>
    <property type="match status" value="1"/>
</dbReference>
<dbReference type="PANTHER" id="PTHR23404">
    <property type="entry name" value="MOLYBDOPTERIN SYNTHASE RELATED"/>
    <property type="match status" value="1"/>
</dbReference>
<dbReference type="InterPro" id="IPR003448">
    <property type="entry name" value="Mopterin_biosynth_MoaE"/>
</dbReference>
<protein>
    <submittedName>
        <fullName evidence="1">Uncharacterized protein</fullName>
    </submittedName>
</protein>
<dbReference type="SUPFAM" id="SSF54690">
    <property type="entry name" value="Molybdopterin synthase subunit MoaE"/>
    <property type="match status" value="1"/>
</dbReference>
<dbReference type="Pfam" id="PF02391">
    <property type="entry name" value="MoaE"/>
    <property type="match status" value="1"/>
</dbReference>
<gene>
    <name evidence="1" type="ORF">HPHI1048_LOCUS22485</name>
</gene>
<proteinExistence type="predicted"/>
<dbReference type="Gene3D" id="3.90.1170.40">
    <property type="entry name" value="Molybdopterin biosynthesis MoaE subunit"/>
    <property type="match status" value="1"/>
</dbReference>
<evidence type="ECO:0000313" key="1">
    <source>
        <dbReference type="EMBL" id="CAD8506225.1"/>
    </source>
</evidence>
<dbReference type="GO" id="GO:0006777">
    <property type="term" value="P:Mo-molybdopterin cofactor biosynthetic process"/>
    <property type="evidence" value="ECO:0007669"/>
    <property type="project" value="InterPro"/>
</dbReference>
<reference evidence="1" key="1">
    <citation type="submission" date="2021-01" db="EMBL/GenBank/DDBJ databases">
        <authorList>
            <person name="Corre E."/>
            <person name="Pelletier E."/>
            <person name="Niang G."/>
            <person name="Scheremetjew M."/>
            <person name="Finn R."/>
            <person name="Kale V."/>
            <person name="Holt S."/>
            <person name="Cochrane G."/>
            <person name="Meng A."/>
            <person name="Brown T."/>
            <person name="Cohen L."/>
        </authorList>
    </citation>
    <scope>NUCLEOTIDE SEQUENCE</scope>
    <source>
        <strain evidence="1">CCMP325</strain>
    </source>
</reference>
<dbReference type="EMBL" id="HBEO01033229">
    <property type="protein sequence ID" value="CAD8506225.1"/>
    <property type="molecule type" value="Transcribed_RNA"/>
</dbReference>
<dbReference type="AlphaFoldDB" id="A0A7S0HYZ5"/>
<dbReference type="InterPro" id="IPR036563">
    <property type="entry name" value="MoaE_sf"/>
</dbReference>